<dbReference type="InterPro" id="IPR008930">
    <property type="entry name" value="Terpenoid_cyclase/PrenylTrfase"/>
</dbReference>
<feature type="domain" description="Alpha-2-macroglobulin" evidence="4">
    <location>
        <begin position="1162"/>
        <end position="1250"/>
    </location>
</feature>
<evidence type="ECO:0000259" key="3">
    <source>
        <dbReference type="SMART" id="SM01359"/>
    </source>
</evidence>
<dbReference type="GO" id="GO:0004866">
    <property type="term" value="F:endopeptidase inhibitor activity"/>
    <property type="evidence" value="ECO:0007669"/>
    <property type="project" value="InterPro"/>
</dbReference>
<dbReference type="Pfam" id="PF11974">
    <property type="entry name" value="bMG3"/>
    <property type="match status" value="1"/>
</dbReference>
<dbReference type="STRING" id="1077936.SAMN05421545_1587"/>
<dbReference type="InterPro" id="IPR051802">
    <property type="entry name" value="YfhM-like"/>
</dbReference>
<dbReference type="Pfam" id="PF07703">
    <property type="entry name" value="A2M_BRD"/>
    <property type="match status" value="1"/>
</dbReference>
<dbReference type="Proteomes" id="UP000185924">
    <property type="component" value="Unassembled WGS sequence"/>
</dbReference>
<evidence type="ECO:0000313" key="5">
    <source>
        <dbReference type="EMBL" id="SIQ90296.1"/>
    </source>
</evidence>
<sequence>MQRSHFKSILQPTNFCPSSTYTMNIRHPHPTPLRHLLRLCVWLFLLCVFSCRSKSDELRLQSKNFEQEIAREQNLVFLFDKDLVGDSLLNQWDTIPYLTITPRVDGKYKWTAPNELVFSPDKPFAPTTNYKAELTENLLRHTTEKYKIPAGQGLTFHTPYLRLHQVKSYWVTNENNPNQLEASLQLDFNYPVLFQELREHLKVYAGNKELPIELASGNRDNVTIRVKNVAGQEDKEIPLRLHIAKGLSVAGSTSQTDQTIERDVLLPSRQRMMVAEVVTALEEGQERIYILTTQPVTNSNISNLIEVSPRREYTVERLQNGLVLKGNFNQNSTYTLTLSGDLAGMAGKPMGQPYRHSVTFASTQPSISFANGKSIYLSSQGARNIALNLSNVPRIKVSISKVYENNILHYLREGKMYDGYYDEETEEYYSSSYYDVNENSGNTLFEREYNTESLRKQGSSYLLNLNLHDLDFDSQFKGLYVITVASTDKNWLKDSKIVSVSDIGLIAKQGKDEVVVFANSIREASTLDGVEIRFISTNNQVVHKATTDKDGVARFSNTGTAAPDFKIGMITARKGDDFNYMPYSQTQVNTSRFEVGGKRLTDLNYDAFIYGDRDLYRPGDTIHVNTVVRTPDWKTVAGLPIKVKLLLPNGKEYRSTKGKLNNQGASETSFILNGAAVTGTYTLEVYSGNDVLLNAKKIGVEEFMPDRLKVTAVLNKSTYNAGEKLVLNLTAQNLFGPPAANRNYETQLSLKKKTFEAKRYPDYTFDIHTSGSINIQTSTRQGETDAQGKGQETFELENFKDIGLLDGSLYTTVFDETGRPVNRLNKFDVSTQQAFYGIRNFDDYVSTRSALNIPLIALDRTGSPVKTTARVQLVRYTYESVIARHSDEYSYRSQRREQVIINQDMQIPANGAVFNFTPVTSGQYEIRVMRPGAYNYVAQEFYAYGWGDTESTSFAVNTEGEVDISLDKEKYEVGDQAKVLFKSPFAGKILVTVEQNKVLSYYYLKTDKKAASLTLPIKDEHLPTAYITAIALRQVKDNQMPLTIARGFKPLSVTRKSTQLSVAIQAPEASRSSRVQQVKVKTAPNAEVTLAVVDEGILQIKDYQTPDPHGFFYQKRALEVTGYDLYPFLFPELGNRSSTGGDGYDLAKRINPLTNKRVKLVSLWSGQLKANASGEAAVNVRIPEFSGAVRIMAVAYKDNAFGSSEKMMRVSDPVVISTALPRFVSPRDTILVPVTLSNTTTSKTTAASTIAVTGPLRVVGETRKSAGINPNTEAQVTYKLVATPAIGQATVKVTVNALNESFVSNTDITVRPIAPLTKVADAGSVKDGATADIKLANDFIPSSVSAKLVVSRSPLAQFTDDITFLLRYPHGCLEQTTSTAFPLLYYTDLARSLQQDNKSRSFNPNYLVQEAITKIELMQQYDGGFTYWPGGTYTDWWSSTYATHFLLEAKKAGFPVTQDVLDKAVRYLQQKVKGKAMEEYRYYDASRQVKSKYIAARETTYSLYVLSIAGTVDWSTMNYYKAKPELLSLDARYLLASTYALNGSRESFNQILPRSFAGETSVRALGGSFYSPIRDMAISLNSLIEADPDNPQVGTLARHLSDELRSKRWYNTQERAFALMALGKLSSRNQGNQTAQVYQNGKQIGTFSGNDLTLTNNISSGTISIRSKGTGTAYYFWELEGISQSGDVKREDNYLKVRKTFFDRNGREITDNTFRQNDLVVVRVELQSLDGRSMPNIAITDMLPAGFEIENPRLMTAREFGWIEAQKPATPDHIDIRDDRINLYATAKPEPQYFFYQVRAVSKGTFQLGPIGADAMYNAEYHSYSGGGVVRVR</sequence>
<dbReference type="SMART" id="SM01419">
    <property type="entry name" value="Thiol-ester_cl"/>
    <property type="match status" value="1"/>
</dbReference>
<dbReference type="Pfam" id="PF07678">
    <property type="entry name" value="TED_complement"/>
    <property type="match status" value="1"/>
</dbReference>
<evidence type="ECO:0000259" key="4">
    <source>
        <dbReference type="SMART" id="SM01360"/>
    </source>
</evidence>
<feature type="domain" description="Alpha-2-macroglobulin bait region" evidence="3">
    <location>
        <begin position="962"/>
        <end position="1100"/>
    </location>
</feature>
<gene>
    <name evidence="5" type="ORF">SAMN05421545_1587</name>
</gene>
<protein>
    <recommendedName>
        <fullName evidence="7">Alpha-2-macroglobulin family protein</fullName>
    </recommendedName>
</protein>
<accession>A0A1N6WJX5</accession>
<dbReference type="InterPro" id="IPR011626">
    <property type="entry name" value="Alpha-macroglobulin_TED"/>
</dbReference>
<evidence type="ECO:0000256" key="2">
    <source>
        <dbReference type="ARBA" id="ARBA00022729"/>
    </source>
</evidence>
<reference evidence="6" key="1">
    <citation type="submission" date="2017-01" db="EMBL/GenBank/DDBJ databases">
        <authorList>
            <person name="Varghese N."/>
            <person name="Submissions S."/>
        </authorList>
    </citation>
    <scope>NUCLEOTIDE SEQUENCE [LARGE SCALE GENOMIC DNA]</scope>
    <source>
        <strain evidence="6">DM9</strain>
    </source>
</reference>
<dbReference type="Pfam" id="PF01835">
    <property type="entry name" value="MG2"/>
    <property type="match status" value="1"/>
</dbReference>
<dbReference type="SMART" id="SM01359">
    <property type="entry name" value="A2M_N_2"/>
    <property type="match status" value="1"/>
</dbReference>
<keyword evidence="2" id="KW-0732">Signal</keyword>
<dbReference type="CDD" id="cd02891">
    <property type="entry name" value="A2M_like"/>
    <property type="match status" value="1"/>
</dbReference>
<comment type="similarity">
    <text evidence="1">Belongs to the protease inhibitor I39 (alpha-2-macroglobulin) family. Bacterial alpha-2-macroglobulin subfamily.</text>
</comment>
<dbReference type="Pfam" id="PF17973">
    <property type="entry name" value="bMG10"/>
    <property type="match status" value="1"/>
</dbReference>
<dbReference type="Pfam" id="PF00207">
    <property type="entry name" value="A2M"/>
    <property type="match status" value="1"/>
</dbReference>
<evidence type="ECO:0000313" key="6">
    <source>
        <dbReference type="Proteomes" id="UP000185924"/>
    </source>
</evidence>
<dbReference type="InterPro" id="IPR041203">
    <property type="entry name" value="Bact_A2M_MG5"/>
</dbReference>
<dbReference type="PANTHER" id="PTHR40094:SF1">
    <property type="entry name" value="UBIQUITIN DOMAIN-CONTAINING PROTEIN"/>
    <property type="match status" value="1"/>
</dbReference>
<dbReference type="InterPro" id="IPR047565">
    <property type="entry name" value="Alpha-macroglob_thiol-ester_cl"/>
</dbReference>
<dbReference type="Pfam" id="PF17962">
    <property type="entry name" value="bMG6"/>
    <property type="match status" value="1"/>
</dbReference>
<dbReference type="PANTHER" id="PTHR40094">
    <property type="entry name" value="ALPHA-2-MACROGLOBULIN HOMOLOG"/>
    <property type="match status" value="1"/>
</dbReference>
<dbReference type="SUPFAM" id="SSF48239">
    <property type="entry name" value="Terpenoid cyclases/Protein prenyltransferases"/>
    <property type="match status" value="1"/>
</dbReference>
<dbReference type="Gene3D" id="2.60.40.1930">
    <property type="match status" value="1"/>
</dbReference>
<dbReference type="InterPro" id="IPR041246">
    <property type="entry name" value="Bact_MG10"/>
</dbReference>
<dbReference type="SMART" id="SM01360">
    <property type="entry name" value="A2M"/>
    <property type="match status" value="1"/>
</dbReference>
<evidence type="ECO:0008006" key="7">
    <source>
        <dbReference type="Google" id="ProtNLM"/>
    </source>
</evidence>
<dbReference type="Gene3D" id="1.50.10.20">
    <property type="match status" value="1"/>
</dbReference>
<dbReference type="InterPro" id="IPR021868">
    <property type="entry name" value="Alpha_2_Macroglob_MG3"/>
</dbReference>
<organism evidence="5 6">
    <name type="scientific">Pontibacter lucknowensis</name>
    <dbReference type="NCBI Taxonomy" id="1077936"/>
    <lineage>
        <taxon>Bacteria</taxon>
        <taxon>Pseudomonadati</taxon>
        <taxon>Bacteroidota</taxon>
        <taxon>Cytophagia</taxon>
        <taxon>Cytophagales</taxon>
        <taxon>Hymenobacteraceae</taxon>
        <taxon>Pontibacter</taxon>
    </lineage>
</organism>
<keyword evidence="6" id="KW-1185">Reference proteome</keyword>
<dbReference type="InterPro" id="IPR041462">
    <property type="entry name" value="Bact_A2M_MG6"/>
</dbReference>
<dbReference type="InterPro" id="IPR011625">
    <property type="entry name" value="A2M_N_BRD"/>
</dbReference>
<dbReference type="InterPro" id="IPR002890">
    <property type="entry name" value="MG2"/>
</dbReference>
<dbReference type="GO" id="GO:0005615">
    <property type="term" value="C:extracellular space"/>
    <property type="evidence" value="ECO:0007669"/>
    <property type="project" value="InterPro"/>
</dbReference>
<name>A0A1N6WJX5_9BACT</name>
<dbReference type="EMBL" id="FTNM01000002">
    <property type="protein sequence ID" value="SIQ90296.1"/>
    <property type="molecule type" value="Genomic_DNA"/>
</dbReference>
<dbReference type="InterPro" id="IPR001599">
    <property type="entry name" value="Macroglobln_a2"/>
</dbReference>
<dbReference type="Pfam" id="PF17972">
    <property type="entry name" value="bMG5"/>
    <property type="match status" value="1"/>
</dbReference>
<evidence type="ECO:0000256" key="1">
    <source>
        <dbReference type="ARBA" id="ARBA00010556"/>
    </source>
</evidence>
<proteinExistence type="inferred from homology"/>